<evidence type="ECO:0000259" key="4">
    <source>
        <dbReference type="Pfam" id="PF22863"/>
    </source>
</evidence>
<dbReference type="OrthoDB" id="279005at2"/>
<evidence type="ECO:0000256" key="2">
    <source>
        <dbReference type="SAM" id="MobiDB-lite"/>
    </source>
</evidence>
<feature type="coiled-coil region" evidence="1">
    <location>
        <begin position="320"/>
        <end position="358"/>
    </location>
</feature>
<dbReference type="EMBL" id="WTYC01000003">
    <property type="protein sequence ID" value="MXO48115.1"/>
    <property type="molecule type" value="Genomic_DNA"/>
</dbReference>
<sequence>MIIKRIRKDAPRRKRSLDEVRTIVNVLSTYVLNASADRLMVADGENALARYVMDAQILAGHTIQPGEKVHRHGTRCLAGRKLSQHQRQMIAANLLAPGAKDPLEHYLISWKSNECPSVKQIEETLDIFAEEMGYQHCQIIWATHSNTANYHLHIVVNRVDLVRQRVVSPGDGWEIDPLHQVTALVEDAQGWESEPNAIYVANGGEVRERATGKIMRRADGSRAGCDTRKLVAPEKGSSPEYAAIAQDLRSSETWQDLHNRLAKHDASYHTKGSGAEIVIGNVRMKATSFGREFSYRRMVSKLGEYTPDPLRERDPFEDYLAALRAERARVREALNEALAQLRARRQAIKKRARAREETYANLIAEARRLRCFDVAQAEVKKAFDRARATIAETQLRREAWYKAGCPNPPQVELPALVFTPNASRDRKIAEAHGLSRQEYKHGVEYRRADGGLAISDAGVVLVVDPGDRNAIAASLALAHQRGDVIPVFGPPAFQQVCREIAKVKGYALVLKTGETLYDPAVDVKKVVSSKSANARTSKSGAPSQQKRGNTEPKNLERTLPEKSVPSKTSTHFSRFPEPGRGDENDEFSDAVRLAATKGRGKGPGL</sequence>
<evidence type="ECO:0000313" key="6">
    <source>
        <dbReference type="Proteomes" id="UP000448199"/>
    </source>
</evidence>
<feature type="domain" description="TraI-like middle" evidence="4">
    <location>
        <begin position="244"/>
        <end position="307"/>
    </location>
</feature>
<dbReference type="InterPro" id="IPR005094">
    <property type="entry name" value="Endonuclease_MobA/VirD2"/>
</dbReference>
<gene>
    <name evidence="5" type="ORF">GRI69_07585</name>
</gene>
<evidence type="ECO:0000259" key="3">
    <source>
        <dbReference type="Pfam" id="PF03432"/>
    </source>
</evidence>
<protein>
    <submittedName>
        <fullName evidence="5">Relaxase/mobilization nuclease domain-containing protein</fullName>
    </submittedName>
</protein>
<comment type="caution">
    <text evidence="5">The sequence shown here is derived from an EMBL/GenBank/DDBJ whole genome shotgun (WGS) entry which is preliminary data.</text>
</comment>
<feature type="compositionally biased region" description="Basic and acidic residues" evidence="2">
    <location>
        <begin position="548"/>
        <end position="560"/>
    </location>
</feature>
<dbReference type="RefSeq" id="WP_160727662.1">
    <property type="nucleotide sequence ID" value="NZ_WTYC01000003.1"/>
</dbReference>
<organism evidence="5 6">
    <name type="scientific">Qipengyuania vulgaris</name>
    <dbReference type="NCBI Taxonomy" id="291985"/>
    <lineage>
        <taxon>Bacteria</taxon>
        <taxon>Pseudomonadati</taxon>
        <taxon>Pseudomonadota</taxon>
        <taxon>Alphaproteobacteria</taxon>
        <taxon>Sphingomonadales</taxon>
        <taxon>Erythrobacteraceae</taxon>
        <taxon>Qipengyuania</taxon>
    </lineage>
</organism>
<keyword evidence="6" id="KW-1185">Reference proteome</keyword>
<evidence type="ECO:0000256" key="1">
    <source>
        <dbReference type="SAM" id="Coils"/>
    </source>
</evidence>
<dbReference type="Pfam" id="PF22863">
    <property type="entry name" value="TraI_middle"/>
    <property type="match status" value="1"/>
</dbReference>
<feature type="domain" description="MobA/VirD2-like nuclease" evidence="3">
    <location>
        <begin position="77"/>
        <end position="190"/>
    </location>
</feature>
<feature type="region of interest" description="Disordered" evidence="2">
    <location>
        <begin position="528"/>
        <end position="605"/>
    </location>
</feature>
<dbReference type="Pfam" id="PF03432">
    <property type="entry name" value="Relaxase"/>
    <property type="match status" value="1"/>
</dbReference>
<accession>A0A844XPN4</accession>
<evidence type="ECO:0000313" key="5">
    <source>
        <dbReference type="EMBL" id="MXO48115.1"/>
    </source>
</evidence>
<feature type="compositionally biased region" description="Polar residues" evidence="2">
    <location>
        <begin position="532"/>
        <end position="547"/>
    </location>
</feature>
<proteinExistence type="predicted"/>
<keyword evidence="1" id="KW-0175">Coiled coil</keyword>
<reference evidence="5 6" key="1">
    <citation type="submission" date="2019-12" db="EMBL/GenBank/DDBJ databases">
        <title>Genomic-based taxomic classification of the family Erythrobacteraceae.</title>
        <authorList>
            <person name="Xu L."/>
        </authorList>
    </citation>
    <scope>NUCLEOTIDE SEQUENCE [LARGE SCALE GENOMIC DNA]</scope>
    <source>
        <strain evidence="5 6">DSM 17792</strain>
    </source>
</reference>
<dbReference type="InterPro" id="IPR054462">
    <property type="entry name" value="TraI_M"/>
</dbReference>
<dbReference type="Proteomes" id="UP000448199">
    <property type="component" value="Unassembled WGS sequence"/>
</dbReference>
<dbReference type="AlphaFoldDB" id="A0A844XPN4"/>
<name>A0A844XPN4_9SPHN</name>